<dbReference type="PANTHER" id="PTHR33204">
    <property type="entry name" value="TRANSCRIPTIONAL REGULATOR, MARR FAMILY"/>
    <property type="match status" value="1"/>
</dbReference>
<keyword evidence="2" id="KW-0238">DNA-binding</keyword>
<protein>
    <submittedName>
        <fullName evidence="5">HxlR family transcriptional regulator</fullName>
    </submittedName>
</protein>
<dbReference type="InterPro" id="IPR002577">
    <property type="entry name" value="HTH_HxlR"/>
</dbReference>
<accession>A0A562TTT8</accession>
<dbReference type="Proteomes" id="UP000317010">
    <property type="component" value="Unassembled WGS sequence"/>
</dbReference>
<sequence>MAKIKESSTNSINRKFLTDCNLTYAVQLMGGRWKLLILMQLNTERQRYGELKKKIANITERMLTLQLRELEADGLIARRVYAQVPPRVEYTLTDIGREIVPICDALHAWGTRHRSQVAGEVSTLSHESF</sequence>
<evidence type="ECO:0000256" key="3">
    <source>
        <dbReference type="ARBA" id="ARBA00023163"/>
    </source>
</evidence>
<dbReference type="EMBL" id="VLLI01000012">
    <property type="protein sequence ID" value="TWI96648.1"/>
    <property type="molecule type" value="Genomic_DNA"/>
</dbReference>
<dbReference type="Pfam" id="PF01638">
    <property type="entry name" value="HxlR"/>
    <property type="match status" value="1"/>
</dbReference>
<feature type="domain" description="HTH hxlR-type" evidence="4">
    <location>
        <begin position="20"/>
        <end position="118"/>
    </location>
</feature>
<evidence type="ECO:0000256" key="2">
    <source>
        <dbReference type="ARBA" id="ARBA00023125"/>
    </source>
</evidence>
<dbReference type="InterPro" id="IPR036390">
    <property type="entry name" value="WH_DNA-bd_sf"/>
</dbReference>
<evidence type="ECO:0000259" key="4">
    <source>
        <dbReference type="PROSITE" id="PS51118"/>
    </source>
</evidence>
<dbReference type="OrthoDB" id="7678715at2"/>
<dbReference type="Gene3D" id="1.10.10.10">
    <property type="entry name" value="Winged helix-like DNA-binding domain superfamily/Winged helix DNA-binding domain"/>
    <property type="match status" value="1"/>
</dbReference>
<evidence type="ECO:0000256" key="1">
    <source>
        <dbReference type="ARBA" id="ARBA00023015"/>
    </source>
</evidence>
<dbReference type="SUPFAM" id="SSF46785">
    <property type="entry name" value="Winged helix' DNA-binding domain"/>
    <property type="match status" value="1"/>
</dbReference>
<keyword evidence="6" id="KW-1185">Reference proteome</keyword>
<dbReference type="PROSITE" id="PS51118">
    <property type="entry name" value="HTH_HXLR"/>
    <property type="match status" value="1"/>
</dbReference>
<dbReference type="AlphaFoldDB" id="A0A562TTT8"/>
<dbReference type="RefSeq" id="WP_144914943.1">
    <property type="nucleotide sequence ID" value="NZ_VLLI01000012.1"/>
</dbReference>
<evidence type="ECO:0000313" key="6">
    <source>
        <dbReference type="Proteomes" id="UP000317010"/>
    </source>
</evidence>
<organism evidence="5 6">
    <name type="scientific">Mucilaginibacter frigoritolerans</name>
    <dbReference type="NCBI Taxonomy" id="652788"/>
    <lineage>
        <taxon>Bacteria</taxon>
        <taxon>Pseudomonadati</taxon>
        <taxon>Bacteroidota</taxon>
        <taxon>Sphingobacteriia</taxon>
        <taxon>Sphingobacteriales</taxon>
        <taxon>Sphingobacteriaceae</taxon>
        <taxon>Mucilaginibacter</taxon>
    </lineage>
</organism>
<comment type="caution">
    <text evidence="5">The sequence shown here is derived from an EMBL/GenBank/DDBJ whole genome shotgun (WGS) entry which is preliminary data.</text>
</comment>
<dbReference type="GO" id="GO:0003677">
    <property type="term" value="F:DNA binding"/>
    <property type="evidence" value="ECO:0007669"/>
    <property type="project" value="UniProtKB-KW"/>
</dbReference>
<gene>
    <name evidence="5" type="ORF">JN11_03759</name>
</gene>
<name>A0A562TTT8_9SPHI</name>
<keyword evidence="1" id="KW-0805">Transcription regulation</keyword>
<dbReference type="InterPro" id="IPR036388">
    <property type="entry name" value="WH-like_DNA-bd_sf"/>
</dbReference>
<proteinExistence type="predicted"/>
<reference evidence="5 6" key="1">
    <citation type="submission" date="2019-07" db="EMBL/GenBank/DDBJ databases">
        <title>Genomic Encyclopedia of Archaeal and Bacterial Type Strains, Phase II (KMG-II): from individual species to whole genera.</title>
        <authorList>
            <person name="Goeker M."/>
        </authorList>
    </citation>
    <scope>NUCLEOTIDE SEQUENCE [LARGE SCALE GENOMIC DNA]</scope>
    <source>
        <strain evidence="5 6">ATCC BAA-1854</strain>
    </source>
</reference>
<keyword evidence="3" id="KW-0804">Transcription</keyword>
<evidence type="ECO:0000313" key="5">
    <source>
        <dbReference type="EMBL" id="TWI96648.1"/>
    </source>
</evidence>